<comment type="caution">
    <text evidence="8">The sequence shown here is derived from an EMBL/GenBank/DDBJ whole genome shotgun (WGS) entry which is preliminary data.</text>
</comment>
<dbReference type="SMART" id="SM00448">
    <property type="entry name" value="REC"/>
    <property type="match status" value="1"/>
</dbReference>
<dbReference type="PANTHER" id="PTHR48111:SF67">
    <property type="entry name" value="TRANSCRIPTIONAL REGULATORY PROTEIN TCTD"/>
    <property type="match status" value="1"/>
</dbReference>
<dbReference type="SUPFAM" id="SSF52172">
    <property type="entry name" value="CheY-like"/>
    <property type="match status" value="1"/>
</dbReference>
<proteinExistence type="predicted"/>
<dbReference type="CDD" id="cd00383">
    <property type="entry name" value="trans_reg_C"/>
    <property type="match status" value="1"/>
</dbReference>
<keyword evidence="9" id="KW-1185">Reference proteome</keyword>
<evidence type="ECO:0000259" key="6">
    <source>
        <dbReference type="PROSITE" id="PS50110"/>
    </source>
</evidence>
<feature type="DNA-binding region" description="OmpR/PhoB-type" evidence="5">
    <location>
        <begin position="124"/>
        <end position="220"/>
    </location>
</feature>
<evidence type="ECO:0000313" key="8">
    <source>
        <dbReference type="EMBL" id="GLT21638.1"/>
    </source>
</evidence>
<keyword evidence="3" id="KW-0804">Transcription</keyword>
<keyword evidence="2 5" id="KW-0238">DNA-binding</keyword>
<dbReference type="PROSITE" id="PS51755">
    <property type="entry name" value="OMPR_PHOB"/>
    <property type="match status" value="1"/>
</dbReference>
<dbReference type="Gene3D" id="1.10.10.10">
    <property type="entry name" value="Winged helix-like DNA-binding domain superfamily/Winged helix DNA-binding domain"/>
    <property type="match status" value="1"/>
</dbReference>
<dbReference type="RefSeq" id="WP_153163164.1">
    <property type="nucleotide sequence ID" value="NZ_BSPX01000011.1"/>
</dbReference>
<dbReference type="Gene3D" id="3.40.50.2300">
    <property type="match status" value="1"/>
</dbReference>
<reference evidence="9" key="1">
    <citation type="journal article" date="2019" name="Int. J. Syst. Evol. Microbiol.">
        <title>The Global Catalogue of Microorganisms (GCM) 10K type strain sequencing project: providing services to taxonomists for standard genome sequencing and annotation.</title>
        <authorList>
            <consortium name="The Broad Institute Genomics Platform"/>
            <consortium name="The Broad Institute Genome Sequencing Center for Infectious Disease"/>
            <person name="Wu L."/>
            <person name="Ma J."/>
        </authorList>
    </citation>
    <scope>NUCLEOTIDE SEQUENCE [LARGE SCALE GENOMIC DNA]</scope>
    <source>
        <strain evidence="9">NBRC 102407</strain>
    </source>
</reference>
<feature type="modified residue" description="4-aspartylphosphate" evidence="4">
    <location>
        <position position="51"/>
    </location>
</feature>
<feature type="domain" description="OmpR/PhoB-type" evidence="7">
    <location>
        <begin position="124"/>
        <end position="220"/>
    </location>
</feature>
<evidence type="ECO:0000256" key="1">
    <source>
        <dbReference type="ARBA" id="ARBA00023015"/>
    </source>
</evidence>
<evidence type="ECO:0000259" key="7">
    <source>
        <dbReference type="PROSITE" id="PS51755"/>
    </source>
</evidence>
<protein>
    <submittedName>
        <fullName evidence="8">DNA-binding response regulator</fullName>
    </submittedName>
</protein>
<evidence type="ECO:0000256" key="2">
    <source>
        <dbReference type="ARBA" id="ARBA00023125"/>
    </source>
</evidence>
<name>A0ABQ6F7T9_9RHOO</name>
<dbReference type="Proteomes" id="UP001157167">
    <property type="component" value="Unassembled WGS sequence"/>
</dbReference>
<dbReference type="InterPro" id="IPR001867">
    <property type="entry name" value="OmpR/PhoB-type_DNA-bd"/>
</dbReference>
<keyword evidence="1" id="KW-0805">Transcription regulation</keyword>
<sequence length="228" mass="25307">MRILIVEDDPLLADGVAQLLRGAGFTADFVGSAELAEAAVAAEKFDLMVLDIGLPGMDGLELLSRLRARHNPIHVLMLTARDALNERVRGLNLGADDYLTKPFAAVELLARVNALVRRSRGQSGQRREFGPLVLDEEAHRAWLSGQPLELPQREWAILQFLLDNLERVLSKERIVAAVCSWDKDMSENAVEVYVSRLRAKLEPAGIRIRTVRGLGYMLEDLPHDAKPA</sequence>
<accession>A0ABQ6F7T9</accession>
<dbReference type="PROSITE" id="PS50110">
    <property type="entry name" value="RESPONSE_REGULATORY"/>
    <property type="match status" value="1"/>
</dbReference>
<organism evidence="8 9">
    <name type="scientific">Zoogloea oryzae</name>
    <dbReference type="NCBI Taxonomy" id="310767"/>
    <lineage>
        <taxon>Bacteria</taxon>
        <taxon>Pseudomonadati</taxon>
        <taxon>Pseudomonadota</taxon>
        <taxon>Betaproteobacteria</taxon>
        <taxon>Rhodocyclales</taxon>
        <taxon>Zoogloeaceae</taxon>
        <taxon>Zoogloea</taxon>
    </lineage>
</organism>
<keyword evidence="4" id="KW-0597">Phosphoprotein</keyword>
<evidence type="ECO:0000256" key="5">
    <source>
        <dbReference type="PROSITE-ProRule" id="PRU01091"/>
    </source>
</evidence>
<dbReference type="Pfam" id="PF00072">
    <property type="entry name" value="Response_reg"/>
    <property type="match status" value="1"/>
</dbReference>
<dbReference type="InterPro" id="IPR036388">
    <property type="entry name" value="WH-like_DNA-bd_sf"/>
</dbReference>
<gene>
    <name evidence="8" type="ORF">GCM10007933_10900</name>
</gene>
<dbReference type="Pfam" id="PF00486">
    <property type="entry name" value="Trans_reg_C"/>
    <property type="match status" value="1"/>
</dbReference>
<evidence type="ECO:0000313" key="9">
    <source>
        <dbReference type="Proteomes" id="UP001157167"/>
    </source>
</evidence>
<dbReference type="CDD" id="cd17624">
    <property type="entry name" value="REC_OmpR_PmrA-like"/>
    <property type="match status" value="1"/>
</dbReference>
<feature type="domain" description="Response regulatory" evidence="6">
    <location>
        <begin position="2"/>
        <end position="116"/>
    </location>
</feature>
<dbReference type="PANTHER" id="PTHR48111">
    <property type="entry name" value="REGULATOR OF RPOS"/>
    <property type="match status" value="1"/>
</dbReference>
<dbReference type="InterPro" id="IPR001789">
    <property type="entry name" value="Sig_transdc_resp-reg_receiver"/>
</dbReference>
<evidence type="ECO:0000256" key="3">
    <source>
        <dbReference type="ARBA" id="ARBA00023163"/>
    </source>
</evidence>
<dbReference type="Gene3D" id="6.10.250.690">
    <property type="match status" value="1"/>
</dbReference>
<dbReference type="InterPro" id="IPR039420">
    <property type="entry name" value="WalR-like"/>
</dbReference>
<evidence type="ECO:0000256" key="4">
    <source>
        <dbReference type="PROSITE-ProRule" id="PRU00169"/>
    </source>
</evidence>
<dbReference type="SMART" id="SM00862">
    <property type="entry name" value="Trans_reg_C"/>
    <property type="match status" value="1"/>
</dbReference>
<dbReference type="GO" id="GO:0003677">
    <property type="term" value="F:DNA binding"/>
    <property type="evidence" value="ECO:0007669"/>
    <property type="project" value="UniProtKB-KW"/>
</dbReference>
<dbReference type="EMBL" id="BSPX01000011">
    <property type="protein sequence ID" value="GLT21638.1"/>
    <property type="molecule type" value="Genomic_DNA"/>
</dbReference>
<dbReference type="InterPro" id="IPR011006">
    <property type="entry name" value="CheY-like_superfamily"/>
</dbReference>